<comment type="catalytic activity">
    <reaction evidence="15">
        <text>Exonucleolytic cleavage (in the presence of ATP) in either 5'- to 3'- or 3'- to 5'-direction to yield 5'-phosphooligonucleotides.</text>
        <dbReference type="EC" id="3.1.11.5"/>
    </reaction>
</comment>
<evidence type="ECO:0000313" key="19">
    <source>
        <dbReference type="EMBL" id="MCG7938521.1"/>
    </source>
</evidence>
<dbReference type="GO" id="GO:0003677">
    <property type="term" value="F:DNA binding"/>
    <property type="evidence" value="ECO:0007669"/>
    <property type="project" value="UniProtKB-UniRule"/>
</dbReference>
<keyword evidence="10 15" id="KW-0238">DNA-binding</keyword>
<evidence type="ECO:0000256" key="15">
    <source>
        <dbReference type="HAMAP-Rule" id="MF_01485"/>
    </source>
</evidence>
<comment type="catalytic activity">
    <reaction evidence="14 15">
        <text>ATP + H2O = ADP + phosphate + H(+)</text>
        <dbReference type="Rhea" id="RHEA:13065"/>
        <dbReference type="ChEBI" id="CHEBI:15377"/>
        <dbReference type="ChEBI" id="CHEBI:15378"/>
        <dbReference type="ChEBI" id="CHEBI:30616"/>
        <dbReference type="ChEBI" id="CHEBI:43474"/>
        <dbReference type="ChEBI" id="CHEBI:456216"/>
        <dbReference type="EC" id="5.6.2.4"/>
    </reaction>
</comment>
<dbReference type="InterPro" id="IPR004586">
    <property type="entry name" value="RecB"/>
</dbReference>
<evidence type="ECO:0000256" key="2">
    <source>
        <dbReference type="ARBA" id="ARBA00022723"/>
    </source>
</evidence>
<feature type="binding site" evidence="15">
    <location>
        <position position="959"/>
    </location>
    <ligand>
        <name>Mg(2+)</name>
        <dbReference type="ChEBI" id="CHEBI:18420"/>
    </ligand>
</feature>
<feature type="domain" description="UvrD-like helicase ATP-binding" evidence="17">
    <location>
        <begin position="1"/>
        <end position="445"/>
    </location>
</feature>
<feature type="binding site" evidence="15">
    <location>
        <position position="1090"/>
    </location>
    <ligand>
        <name>Mg(2+)</name>
        <dbReference type="ChEBI" id="CHEBI:18420"/>
    </ligand>
</feature>
<dbReference type="NCBIfam" id="TIGR00609">
    <property type="entry name" value="recB"/>
    <property type="match status" value="1"/>
</dbReference>
<evidence type="ECO:0000259" key="17">
    <source>
        <dbReference type="PROSITE" id="PS51198"/>
    </source>
</evidence>
<organism evidence="19 20">
    <name type="scientific">Candidatus Thiodiazotropha lotti</name>
    <dbReference type="NCBI Taxonomy" id="2792787"/>
    <lineage>
        <taxon>Bacteria</taxon>
        <taxon>Pseudomonadati</taxon>
        <taxon>Pseudomonadota</taxon>
        <taxon>Gammaproteobacteria</taxon>
        <taxon>Chromatiales</taxon>
        <taxon>Sedimenticolaceae</taxon>
        <taxon>Candidatus Thiodiazotropha</taxon>
    </lineage>
</organism>
<comment type="similarity">
    <text evidence="15">Belongs to the helicase family. UvrD subfamily.</text>
</comment>
<keyword evidence="3 15" id="KW-0547">Nucleotide-binding</keyword>
<dbReference type="Gene3D" id="3.40.50.300">
    <property type="entry name" value="P-loop containing nucleotide triphosphate hydrolases"/>
    <property type="match status" value="2"/>
</dbReference>
<evidence type="ECO:0000256" key="9">
    <source>
        <dbReference type="ARBA" id="ARBA00022842"/>
    </source>
</evidence>
<evidence type="ECO:0000256" key="14">
    <source>
        <dbReference type="ARBA" id="ARBA00048988"/>
    </source>
</evidence>
<comment type="catalytic activity">
    <reaction evidence="13 15">
        <text>Couples ATP hydrolysis with the unwinding of duplex DNA by translocating in the 3'-5' direction.</text>
        <dbReference type="EC" id="5.6.2.4"/>
    </reaction>
</comment>
<dbReference type="Gene3D" id="3.90.320.10">
    <property type="match status" value="1"/>
</dbReference>
<keyword evidence="6 15" id="KW-0347">Helicase</keyword>
<dbReference type="PANTHER" id="PTHR11070">
    <property type="entry name" value="UVRD / RECB / PCRA DNA HELICASE FAMILY MEMBER"/>
    <property type="match status" value="1"/>
</dbReference>
<feature type="region of interest" description="Nuclease activity, interacts with RecD and RecA" evidence="15">
    <location>
        <begin position="906"/>
        <end position="1187"/>
    </location>
</feature>
<dbReference type="GO" id="GO:0043138">
    <property type="term" value="F:3'-5' DNA helicase activity"/>
    <property type="evidence" value="ECO:0007669"/>
    <property type="project" value="UniProtKB-UniRule"/>
</dbReference>
<feature type="domain" description="UvrD-like helicase C-terminal" evidence="18">
    <location>
        <begin position="474"/>
        <end position="736"/>
    </location>
</feature>
<protein>
    <recommendedName>
        <fullName evidence="15">RecBCD enzyme subunit RecB</fullName>
        <ecNumber evidence="15">3.1.11.5</ecNumber>
        <ecNumber evidence="15">5.6.2.4</ecNumber>
    </recommendedName>
    <alternativeName>
        <fullName evidence="15">DNA 3'-5' helicase subunit RecB</fullName>
    </alternativeName>
    <alternativeName>
        <fullName evidence="15">Exonuclease V subunit RecB</fullName>
        <shortName evidence="15">ExoV subunit RecB</shortName>
    </alternativeName>
    <alternativeName>
        <fullName evidence="15">Helicase/nuclease RecBCD subunit RecB</fullName>
    </alternativeName>
</protein>
<dbReference type="GO" id="GO:0008854">
    <property type="term" value="F:exodeoxyribonuclease V activity"/>
    <property type="evidence" value="ECO:0007669"/>
    <property type="project" value="UniProtKB-EC"/>
</dbReference>
<dbReference type="Pfam" id="PF00580">
    <property type="entry name" value="UvrD-helicase"/>
    <property type="match status" value="1"/>
</dbReference>
<evidence type="ECO:0000259" key="18">
    <source>
        <dbReference type="PROSITE" id="PS51217"/>
    </source>
</evidence>
<dbReference type="PANTHER" id="PTHR11070:SF23">
    <property type="entry name" value="RECBCD ENZYME SUBUNIT RECB"/>
    <property type="match status" value="1"/>
</dbReference>
<dbReference type="CDD" id="cd22352">
    <property type="entry name" value="RecB_C-like"/>
    <property type="match status" value="1"/>
</dbReference>
<dbReference type="GO" id="GO:0005829">
    <property type="term" value="C:cytosol"/>
    <property type="evidence" value="ECO:0007669"/>
    <property type="project" value="TreeGrafter"/>
</dbReference>
<keyword evidence="7 15" id="KW-0269">Exonuclease</keyword>
<feature type="active site" description="For nuclease activity" evidence="15">
    <location>
        <position position="1090"/>
    </location>
</feature>
<gene>
    <name evidence="15 19" type="primary">recB</name>
    <name evidence="19" type="ORF">JAZ04_06645</name>
</gene>
<dbReference type="EC" id="5.6.2.4" evidence="15"/>
<dbReference type="PROSITE" id="PS51198">
    <property type="entry name" value="UVRD_HELICASE_ATP_BIND"/>
    <property type="match status" value="1"/>
</dbReference>
<dbReference type="GO" id="GO:0005524">
    <property type="term" value="F:ATP binding"/>
    <property type="evidence" value="ECO:0007669"/>
    <property type="project" value="UniProtKB-UniRule"/>
</dbReference>
<comment type="subunit">
    <text evidence="15">Heterotrimer of RecB, RecC and RecD. All subunits contribute to DNA-binding. Interacts with RecA.</text>
</comment>
<dbReference type="PROSITE" id="PS51217">
    <property type="entry name" value="UVRD_HELICASE_CTER"/>
    <property type="match status" value="1"/>
</dbReference>
<comment type="cofactor">
    <cofactor evidence="15">
        <name>Mg(2+)</name>
        <dbReference type="ChEBI" id="CHEBI:18420"/>
    </cofactor>
    <text evidence="15">Binds 1 Mg(2+) ion per subunit.</text>
</comment>
<dbReference type="Gene3D" id="1.10.486.10">
    <property type="entry name" value="PCRA, domain 4"/>
    <property type="match status" value="1"/>
</dbReference>
<evidence type="ECO:0000256" key="7">
    <source>
        <dbReference type="ARBA" id="ARBA00022839"/>
    </source>
</evidence>
<dbReference type="EMBL" id="JAEPDI010000003">
    <property type="protein sequence ID" value="MCG7938521.1"/>
    <property type="molecule type" value="Genomic_DNA"/>
</dbReference>
<keyword evidence="11 15" id="KW-0234">DNA repair</keyword>
<evidence type="ECO:0000256" key="10">
    <source>
        <dbReference type="ARBA" id="ARBA00023125"/>
    </source>
</evidence>
<dbReference type="Gene3D" id="1.10.3170.10">
    <property type="entry name" value="Recbcd, chain B, domain 2"/>
    <property type="match status" value="1"/>
</dbReference>
<evidence type="ECO:0000256" key="6">
    <source>
        <dbReference type="ARBA" id="ARBA00022806"/>
    </source>
</evidence>
<dbReference type="HAMAP" id="MF_01485">
    <property type="entry name" value="RecB"/>
    <property type="match status" value="1"/>
</dbReference>
<sequence>MAADSGMMIERFSLQGVNLVEASAGTGKTHTLSSLYLRLLLEQGLMPQSILVMTYTKAATAELKTRIRQRIVEARQWFQAADTPDPLFQTIDEKVADRSLAIRQLDLALASFDRATIFTIHGFCQRVLTEFAFESGQSFTTALVPDQAERLQQIADDFWRLEMSSLPRHFFSALQGWIATPDQLLARVKPALGKPYLRVSGAAWPDNLVGLEQQAEQAQQQLRACWYAEREQVEKLLSDKQVLKGYRADWLAGWCARMDLWLNGTLYEAPFDKVIRFTPEVIAQAVKKGKTAPENRFFNALADYLPLSEQCVAAFHQAKVAWQARLYHYLQQELPRRQVEAGEWSYDDLLLQLHEALQKDQSGQLCGLLRNRYQVALVDEFQDTDPIQYEILHRIYAESEQPLILVGDPKQAIYSFRGADIYTYLQAREGAGGRRHTLDTNWRSTPDMVQAINTLFGFSPRPFYDHRIGFQPTEAAERPRDQLTEQGRPSAALQIWRLPAEEGLSVETLRQSVAETTAAEIASLLSVDDSRQVRIGSRRLLGSDIAILVRTHSQASCLAVALAAKGIASVRSSQQSVYWSAEAEALERVLIALLEPHREAVVRGALATPLFGWNGAEIDRLNEDEPLQSQITRHFFEYHQVWRSSGFMVMIRGLMTEFSMESRMLEYHDGERRLTNLYHLLELLQQHENSQRLGMEGLLKWFAQQRQSSSQDEERLLRLESDGDLVKIDTLHHSKGLEYGIVFCPYLWDESPEKRSDWPFLFHDPLDNDAAVLELGSLNMEQNRGYRQQENLAENIRLAYVALTRSRYRCYLPWGLTKQNRHGALCWLLHSRGSAQPPHQLSDWLSTAKALQPADDDAQLSALAASAGSTVSVTPMPGFEVAGQMSLPLPPELIPARRFSKALPKHQQVASFSSLIAGLPEDLPDHDGIEASDSTTLEFESRLDVHGFPRGAGPGSCLHAILENLDFQQTDRSAMEQLVEEKLLLYGIDLQWREVVVPWMQRLLATPLTESGLHLGQITPSQRLNEMAFQFPVSAFNTRQISQLAERTRFSHAPGLIAGLGGLGRDSVDGYLKGYIDLIFESQGQYFLADYKSNWLGTDYPAYHQLALTEAMASHHYPLQYVLYTLALHRYLRLRIPNYDYEKHVGGVFYLFLRGMRPEGEQGMGIVQERPPVDFINAMDEMIGELS</sequence>
<feature type="region of interest" description="DNA-binding and helicase activity, interacts with RecC" evidence="15">
    <location>
        <begin position="1"/>
        <end position="852"/>
    </location>
</feature>
<keyword evidence="12 15" id="KW-0413">Isomerase</keyword>
<keyword evidence="1 15" id="KW-0540">Nuclease</keyword>
<keyword evidence="4 15" id="KW-0227">DNA damage</keyword>
<keyword evidence="5 15" id="KW-0378">Hydrolase</keyword>
<evidence type="ECO:0000256" key="11">
    <source>
        <dbReference type="ARBA" id="ARBA00023204"/>
    </source>
</evidence>
<keyword evidence="8 15" id="KW-0067">ATP-binding</keyword>
<comment type="domain">
    <text evidence="15">The N-terminal DNA-binding domain is a ssDNA-dependent ATPase and has ATP-dependent 3'-5' helicase function. This domain interacts with RecC.</text>
</comment>
<comment type="domain">
    <text evidence="15">The C-terminal domain has nuclease activity and interacts with RecD. It interacts with RecA, facilitating its loading onto ssDNA.</text>
</comment>
<dbReference type="Pfam" id="PF13361">
    <property type="entry name" value="UvrD_C"/>
    <property type="match status" value="1"/>
</dbReference>
<evidence type="ECO:0000313" key="20">
    <source>
        <dbReference type="Proteomes" id="UP000886687"/>
    </source>
</evidence>
<comment type="miscellaneous">
    <text evidence="15">In the RecBCD complex, RecB has a slow 3'-5' helicase, an exonuclease activity and loads RecA onto ssDNA, RecD has a fast 5'-3' helicase activity, while RecC stimulates the ATPase and processivity of the RecB helicase and contributes to recognition of the Chi site.</text>
</comment>
<evidence type="ECO:0000256" key="5">
    <source>
        <dbReference type="ARBA" id="ARBA00022801"/>
    </source>
</evidence>
<evidence type="ECO:0000256" key="1">
    <source>
        <dbReference type="ARBA" id="ARBA00022722"/>
    </source>
</evidence>
<dbReference type="InterPro" id="IPR000212">
    <property type="entry name" value="DNA_helicase_UvrD/REP"/>
</dbReference>
<dbReference type="SUPFAM" id="SSF52540">
    <property type="entry name" value="P-loop containing nucleoside triphosphate hydrolases"/>
    <property type="match status" value="1"/>
</dbReference>
<proteinExistence type="inferred from homology"/>
<keyword evidence="2 15" id="KW-0479">Metal-binding</keyword>
<dbReference type="InterPro" id="IPR038726">
    <property type="entry name" value="PDDEXK_AddAB-type"/>
</dbReference>
<accession>A0A9E4MZ83</accession>
<evidence type="ECO:0000256" key="4">
    <source>
        <dbReference type="ARBA" id="ARBA00022763"/>
    </source>
</evidence>
<name>A0A9E4MZ83_9GAMM</name>
<dbReference type="GO" id="GO:0000724">
    <property type="term" value="P:double-strand break repair via homologous recombination"/>
    <property type="evidence" value="ECO:0007669"/>
    <property type="project" value="UniProtKB-UniRule"/>
</dbReference>
<dbReference type="InterPro" id="IPR011604">
    <property type="entry name" value="PDDEXK-like_dom_sf"/>
</dbReference>
<evidence type="ECO:0000256" key="12">
    <source>
        <dbReference type="ARBA" id="ARBA00023235"/>
    </source>
</evidence>
<dbReference type="EC" id="3.1.11.5" evidence="15"/>
<reference evidence="19" key="1">
    <citation type="journal article" date="2021" name="Proc. Natl. Acad. Sci. U.S.A.">
        <title>Global biogeography of chemosynthetic symbionts reveals both localized and globally distributed symbiont groups. .</title>
        <authorList>
            <person name="Osvatic J.T."/>
            <person name="Wilkins L.G.E."/>
            <person name="Leibrecht L."/>
            <person name="Leray M."/>
            <person name="Zauner S."/>
            <person name="Polzin J."/>
            <person name="Camacho Y."/>
            <person name="Gros O."/>
            <person name="van Gils J.A."/>
            <person name="Eisen J.A."/>
            <person name="Petersen J.M."/>
            <person name="Yuen B."/>
        </authorList>
    </citation>
    <scope>NUCLEOTIDE SEQUENCE</scope>
    <source>
        <strain evidence="19">MAGL173</strain>
    </source>
</reference>
<evidence type="ECO:0000256" key="3">
    <source>
        <dbReference type="ARBA" id="ARBA00022741"/>
    </source>
</evidence>
<evidence type="ECO:0000256" key="8">
    <source>
        <dbReference type="ARBA" id="ARBA00022840"/>
    </source>
</evidence>
<dbReference type="AlphaFoldDB" id="A0A9E4MZ83"/>
<dbReference type="Pfam" id="PF12705">
    <property type="entry name" value="PDDEXK_1"/>
    <property type="match status" value="1"/>
</dbReference>
<comment type="function">
    <text evidence="15">A helicase/nuclease that prepares dsDNA breaks (DSB) for recombinational DNA repair. Binds to DSBs and unwinds DNA via a highly rapid and processive ATP-dependent bidirectional helicase activity. Unwinds dsDNA until it encounters a Chi (crossover hotspot instigator) sequence from the 3' direction. Cuts ssDNA a few nucleotides 3' to the Chi site. The properties and activities of the enzyme are changed at Chi. The Chi-altered holoenzyme produces a long 3'-ssDNA overhang and facilitates RecA-binding to the ssDNA for homologous DNA recombination and repair. Holoenzyme degrades any linearized DNA that is unable to undergo homologous recombination. In the holoenzyme this subunit contributes ATPase, 3'-5' helicase, exonuclease activity and loads RecA onto ssDNA.</text>
</comment>
<dbReference type="Proteomes" id="UP000886687">
    <property type="component" value="Unassembled WGS sequence"/>
</dbReference>
<dbReference type="InterPro" id="IPR011335">
    <property type="entry name" value="Restrct_endonuc-II-like"/>
</dbReference>
<feature type="binding site" evidence="15">
    <location>
        <position position="1077"/>
    </location>
    <ligand>
        <name>Mg(2+)</name>
        <dbReference type="ChEBI" id="CHEBI:18420"/>
    </ligand>
</feature>
<dbReference type="InterPro" id="IPR027417">
    <property type="entry name" value="P-loop_NTPase"/>
</dbReference>
<feature type="binding site" evidence="16">
    <location>
        <begin position="22"/>
        <end position="29"/>
    </location>
    <ligand>
        <name>ATP</name>
        <dbReference type="ChEBI" id="CHEBI:30616"/>
    </ligand>
</feature>
<evidence type="ECO:0000256" key="13">
    <source>
        <dbReference type="ARBA" id="ARBA00034617"/>
    </source>
</evidence>
<keyword evidence="9 15" id="KW-0460">Magnesium</keyword>
<dbReference type="InterPro" id="IPR014017">
    <property type="entry name" value="DNA_helicase_UvrD-like_C"/>
</dbReference>
<dbReference type="InterPro" id="IPR014016">
    <property type="entry name" value="UvrD-like_ATP-bd"/>
</dbReference>
<comment type="caution">
    <text evidence="19">The sequence shown here is derived from an EMBL/GenBank/DDBJ whole genome shotgun (WGS) entry which is preliminary data.</text>
</comment>
<dbReference type="GO" id="GO:0009338">
    <property type="term" value="C:exodeoxyribonuclease V complex"/>
    <property type="evidence" value="ECO:0007669"/>
    <property type="project" value="TreeGrafter"/>
</dbReference>
<evidence type="ECO:0000256" key="16">
    <source>
        <dbReference type="PROSITE-ProRule" id="PRU00560"/>
    </source>
</evidence>
<dbReference type="GO" id="GO:0000287">
    <property type="term" value="F:magnesium ion binding"/>
    <property type="evidence" value="ECO:0007669"/>
    <property type="project" value="UniProtKB-UniRule"/>
</dbReference>
<dbReference type="SUPFAM" id="SSF52980">
    <property type="entry name" value="Restriction endonuclease-like"/>
    <property type="match status" value="1"/>
</dbReference>